<accession>A0A060RFP6</accession>
<feature type="binding site" evidence="15">
    <location>
        <position position="308"/>
    </location>
    <ligand>
        <name>Mg(2+)</name>
        <dbReference type="ChEBI" id="CHEBI:18420"/>
        <label>1</label>
    </ligand>
</feature>
<evidence type="ECO:0000256" key="6">
    <source>
        <dbReference type="ARBA" id="ARBA00022840"/>
    </source>
</evidence>
<keyword evidence="7 15" id="KW-0460">Magnesium</keyword>
<comment type="cofactor">
    <cofactor evidence="1">
        <name>Mn(2+)</name>
        <dbReference type="ChEBI" id="CHEBI:29035"/>
    </cofactor>
</comment>
<evidence type="ECO:0000256" key="14">
    <source>
        <dbReference type="PIRSR" id="PIRSR039102-2"/>
    </source>
</evidence>
<keyword evidence="8 12" id="KW-0133">Cell shape</keyword>
<dbReference type="AlphaFoldDB" id="A0A060RFP6"/>
<keyword evidence="9 12" id="KW-0573">Peptidoglycan synthesis</keyword>
<keyword evidence="5 14" id="KW-0547">Nucleotide-binding</keyword>
<comment type="caution">
    <text evidence="18">The sequence shown here is derived from an EMBL/GenBank/DDBJ whole genome shotgun (WGS) entry which is preliminary data.</text>
</comment>
<dbReference type="GO" id="GO:0005524">
    <property type="term" value="F:ATP binding"/>
    <property type="evidence" value="ECO:0007669"/>
    <property type="project" value="UniProtKB-UniRule"/>
</dbReference>
<feature type="binding site" evidence="14">
    <location>
        <begin position="193"/>
        <end position="194"/>
    </location>
    <ligand>
        <name>ATP</name>
        <dbReference type="ChEBI" id="CHEBI:30616"/>
    </ligand>
</feature>
<evidence type="ECO:0000256" key="11">
    <source>
        <dbReference type="ARBA" id="ARBA00023316"/>
    </source>
</evidence>
<dbReference type="GO" id="GO:0008360">
    <property type="term" value="P:regulation of cell shape"/>
    <property type="evidence" value="ECO:0007669"/>
    <property type="project" value="UniProtKB-KW"/>
</dbReference>
<dbReference type="NCBIfam" id="NF012217">
    <property type="entry name" value="D_ala_D_lac_VanA"/>
    <property type="match status" value="1"/>
</dbReference>
<dbReference type="InterPro" id="IPR013815">
    <property type="entry name" value="ATP_grasp_subdomain_1"/>
</dbReference>
<sequence>MKKPLKTVWILKGDRSMNRIKVAILFGGCSEEHDVSVKSAIEIAANINKEKYEPLYIGITKSGVWKMCEKPCAEWENDNCYSAVLSPDKKMHGLLVKKNHEYEINHVDVAFSALHGKSGEDGSIQGLFELSGIPFVGCDIQSSAICMDKSLTYIVAKNAGIATPAFWVINKDDRPVAATFTYPVFVKPARSGSSFGVKKVNSADELDYAIESARQYDSKILIEQAVSGCEVGCAVLGNSAALVVGEVDQIRLQYGIFRIHQEVEPEKGSENAVITVPADLSAEERGRIQETAKKIYKALGCRGLARVDMFLQDNGRIVLNEVNTLPGFTSYSRYPRMMAAAGIALPELIDRLIVLALKG</sequence>
<dbReference type="HAMAP" id="MF_00047">
    <property type="entry name" value="Dala_Dala_lig"/>
    <property type="match status" value="1"/>
</dbReference>
<dbReference type="GO" id="GO:0046872">
    <property type="term" value="F:metal ion binding"/>
    <property type="evidence" value="ECO:0007669"/>
    <property type="project" value="UniProtKB-KW"/>
</dbReference>
<evidence type="ECO:0000256" key="13">
    <source>
        <dbReference type="PIRSR" id="PIRSR039102-1"/>
    </source>
</evidence>
<dbReference type="NCBIfam" id="TIGR01205">
    <property type="entry name" value="D_ala_D_alaTIGR"/>
    <property type="match status" value="1"/>
</dbReference>
<keyword evidence="6 16" id="KW-0067">ATP-binding</keyword>
<evidence type="ECO:0000313" key="18">
    <source>
        <dbReference type="EMBL" id="CDO17003.1"/>
    </source>
</evidence>
<feature type="binding site" evidence="14">
    <location>
        <begin position="223"/>
        <end position="230"/>
    </location>
    <ligand>
        <name>ATP</name>
        <dbReference type="ChEBI" id="CHEBI:30616"/>
    </ligand>
</feature>
<dbReference type="FunFam" id="3.30.470.20:FF:000008">
    <property type="entry name" value="D-alanine--D-alanine ligase"/>
    <property type="match status" value="1"/>
</dbReference>
<dbReference type="GO" id="GO:0005829">
    <property type="term" value="C:cytosol"/>
    <property type="evidence" value="ECO:0007669"/>
    <property type="project" value="TreeGrafter"/>
</dbReference>
<comment type="subcellular location">
    <subcellularLocation>
        <location evidence="12">Cytoplasm</location>
    </subcellularLocation>
</comment>
<organism evidence="18 19">
    <name type="scientific">Streptococcus gallolyticus</name>
    <dbReference type="NCBI Taxonomy" id="315405"/>
    <lineage>
        <taxon>Bacteria</taxon>
        <taxon>Bacillati</taxon>
        <taxon>Bacillota</taxon>
        <taxon>Bacilli</taxon>
        <taxon>Lactobacillales</taxon>
        <taxon>Streptococcaceae</taxon>
        <taxon>Streptococcus</taxon>
    </lineage>
</organism>
<gene>
    <name evidence="12" type="primary">ddl</name>
    <name evidence="18" type="ORF">BN963_SGAL_00182</name>
</gene>
<dbReference type="Proteomes" id="UP000027584">
    <property type="component" value="Unassembled WGS sequence"/>
</dbReference>
<proteinExistence type="inferred from homology"/>
<dbReference type="InterPro" id="IPR058166">
    <property type="entry name" value="VanA"/>
</dbReference>
<dbReference type="InterPro" id="IPR011095">
    <property type="entry name" value="Dala_Dala_lig_C"/>
</dbReference>
<evidence type="ECO:0000256" key="2">
    <source>
        <dbReference type="ARBA" id="ARBA00010871"/>
    </source>
</evidence>
<dbReference type="EC" id="6.3.2.4" evidence="12"/>
<dbReference type="InterPro" id="IPR016185">
    <property type="entry name" value="PreATP-grasp_dom_sf"/>
</dbReference>
<feature type="binding site" evidence="15">
    <location>
        <position position="321"/>
    </location>
    <ligand>
        <name>Mg(2+)</name>
        <dbReference type="ChEBI" id="CHEBI:18420"/>
        <label>2</label>
    </ligand>
</feature>
<dbReference type="SUPFAM" id="SSF56059">
    <property type="entry name" value="Glutathione synthetase ATP-binding domain-like"/>
    <property type="match status" value="1"/>
</dbReference>
<comment type="pathway">
    <text evidence="12">Cell wall biogenesis; peptidoglycan biosynthesis.</text>
</comment>
<evidence type="ECO:0000256" key="8">
    <source>
        <dbReference type="ARBA" id="ARBA00022960"/>
    </source>
</evidence>
<feature type="domain" description="ATP-grasp" evidence="17">
    <location>
        <begin position="153"/>
        <end position="354"/>
    </location>
</feature>
<dbReference type="PIRSF" id="PIRSF039102">
    <property type="entry name" value="Ddl/VanB"/>
    <property type="match status" value="1"/>
</dbReference>
<dbReference type="PROSITE" id="PS50975">
    <property type="entry name" value="ATP_GRASP"/>
    <property type="match status" value="1"/>
</dbReference>
<dbReference type="PANTHER" id="PTHR23132">
    <property type="entry name" value="D-ALANINE--D-ALANINE LIGASE"/>
    <property type="match status" value="1"/>
</dbReference>
<dbReference type="InterPro" id="IPR005905">
    <property type="entry name" value="D_ala_D_ala"/>
</dbReference>
<feature type="binding site" evidence="14">
    <location>
        <begin position="320"/>
        <end position="321"/>
    </location>
    <ligand>
        <name>ATP</name>
        <dbReference type="ChEBI" id="CHEBI:30616"/>
    </ligand>
</feature>
<dbReference type="SUPFAM" id="SSF52440">
    <property type="entry name" value="PreATP-grasp domain"/>
    <property type="match status" value="1"/>
</dbReference>
<dbReference type="Pfam" id="PF07478">
    <property type="entry name" value="Dala_Dala_lig_C"/>
    <property type="match status" value="1"/>
</dbReference>
<dbReference type="PANTHER" id="PTHR23132:SF25">
    <property type="entry name" value="D-ALANINE--D-ALANINE LIGASE A"/>
    <property type="match status" value="1"/>
</dbReference>
<dbReference type="InterPro" id="IPR011127">
    <property type="entry name" value="Dala_Dala_lig_N"/>
</dbReference>
<dbReference type="FunFam" id="3.30.1490.20:FF:000032">
    <property type="entry name" value="D-alanine--D-alanine ligase"/>
    <property type="match status" value="1"/>
</dbReference>
<dbReference type="Gene3D" id="3.30.470.20">
    <property type="entry name" value="ATP-grasp fold, B domain"/>
    <property type="match status" value="1"/>
</dbReference>
<evidence type="ECO:0000256" key="4">
    <source>
        <dbReference type="ARBA" id="ARBA00022723"/>
    </source>
</evidence>
<reference evidence="18 19" key="1">
    <citation type="submission" date="2014-02" db="EMBL/GenBank/DDBJ databases">
        <authorList>
            <person name="Manrique M."/>
        </authorList>
    </citation>
    <scope>NUCLEOTIDE SEQUENCE [LARGE SCALE GENOMIC DNA]</scope>
    <source>
        <strain evidence="18 19">LMG17956</strain>
    </source>
</reference>
<evidence type="ECO:0000256" key="15">
    <source>
        <dbReference type="PIRSR" id="PIRSR039102-3"/>
    </source>
</evidence>
<comment type="cofactor">
    <cofactor evidence="15">
        <name>Mg(2+)</name>
        <dbReference type="ChEBI" id="CHEBI:18420"/>
    </cofactor>
    <cofactor evidence="15">
        <name>Mn(2+)</name>
        <dbReference type="ChEBI" id="CHEBI:29035"/>
    </cofactor>
    <text evidence="15">Binds 2 magnesium or manganese ions per subunit.</text>
</comment>
<keyword evidence="3 12" id="KW-0436">Ligase</keyword>
<dbReference type="NCBIfam" id="NF002528">
    <property type="entry name" value="PRK01966.1-4"/>
    <property type="match status" value="1"/>
</dbReference>
<dbReference type="GO" id="GO:0008716">
    <property type="term" value="F:D-alanine-D-alanine ligase activity"/>
    <property type="evidence" value="ECO:0007669"/>
    <property type="project" value="UniProtKB-UniRule"/>
</dbReference>
<feature type="active site" evidence="13">
    <location>
        <position position="332"/>
    </location>
</feature>
<evidence type="ECO:0000256" key="5">
    <source>
        <dbReference type="ARBA" id="ARBA00022741"/>
    </source>
</evidence>
<dbReference type="Pfam" id="PF01820">
    <property type="entry name" value="Dala_Dala_lig_N"/>
    <property type="match status" value="1"/>
</dbReference>
<dbReference type="Gene3D" id="3.40.50.20">
    <property type="match status" value="1"/>
</dbReference>
<name>A0A060RFP6_9STRE</name>
<feature type="active site" evidence="13">
    <location>
        <position position="32"/>
    </location>
</feature>
<feature type="active site" evidence="13">
    <location>
        <position position="193"/>
    </location>
</feature>
<keyword evidence="11 12" id="KW-0961">Cell wall biogenesis/degradation</keyword>
<keyword evidence="10 15" id="KW-0464">Manganese</keyword>
<evidence type="ECO:0000256" key="12">
    <source>
        <dbReference type="HAMAP-Rule" id="MF_00047"/>
    </source>
</evidence>
<evidence type="ECO:0000256" key="10">
    <source>
        <dbReference type="ARBA" id="ARBA00023211"/>
    </source>
</evidence>
<dbReference type="InterPro" id="IPR000291">
    <property type="entry name" value="D-Ala_lig_Van_CS"/>
</dbReference>
<evidence type="ECO:0000259" key="17">
    <source>
        <dbReference type="PROSITE" id="PS50975"/>
    </source>
</evidence>
<feature type="binding site" evidence="14">
    <location>
        <begin position="185"/>
        <end position="187"/>
    </location>
    <ligand>
        <name>ATP</name>
        <dbReference type="ChEBI" id="CHEBI:30616"/>
    </ligand>
</feature>
<feature type="binding site" evidence="15">
    <location>
        <position position="321"/>
    </location>
    <ligand>
        <name>Mg(2+)</name>
        <dbReference type="ChEBI" id="CHEBI:18420"/>
        <label>1</label>
    </ligand>
</feature>
<dbReference type="Gene3D" id="3.30.1490.20">
    <property type="entry name" value="ATP-grasp fold, A domain"/>
    <property type="match status" value="1"/>
</dbReference>
<feature type="binding site" evidence="15">
    <location>
        <position position="323"/>
    </location>
    <ligand>
        <name>Mg(2+)</name>
        <dbReference type="ChEBI" id="CHEBI:18420"/>
        <label>2</label>
    </ligand>
</feature>
<dbReference type="UniPathway" id="UPA00219"/>
<protein>
    <recommendedName>
        <fullName evidence="12">D-alanine--D-alanine ligase</fullName>
        <ecNumber evidence="12">6.3.2.4</ecNumber>
    </recommendedName>
    <alternativeName>
        <fullName evidence="12">D-Ala-D-Ala ligase</fullName>
    </alternativeName>
    <alternativeName>
        <fullName evidence="12">D-alanylalanine synthetase</fullName>
    </alternativeName>
</protein>
<keyword evidence="4 15" id="KW-0479">Metal-binding</keyword>
<keyword evidence="12" id="KW-0963">Cytoplasm</keyword>
<evidence type="ECO:0000256" key="9">
    <source>
        <dbReference type="ARBA" id="ARBA00022984"/>
    </source>
</evidence>
<dbReference type="InterPro" id="IPR011761">
    <property type="entry name" value="ATP-grasp"/>
</dbReference>
<dbReference type="EMBL" id="CCBC010000038">
    <property type="protein sequence ID" value="CDO17003.1"/>
    <property type="molecule type" value="Genomic_DNA"/>
</dbReference>
<feature type="binding site" evidence="14">
    <location>
        <position position="149"/>
    </location>
    <ligand>
        <name>ATP</name>
        <dbReference type="ChEBI" id="CHEBI:30616"/>
    </ligand>
</feature>
<evidence type="ECO:0000256" key="3">
    <source>
        <dbReference type="ARBA" id="ARBA00022598"/>
    </source>
</evidence>
<dbReference type="NCBIfam" id="NF000206">
    <property type="entry name" value="D_ala_D_lac"/>
    <property type="match status" value="1"/>
</dbReference>
<evidence type="ECO:0000256" key="16">
    <source>
        <dbReference type="PROSITE-ProRule" id="PRU00409"/>
    </source>
</evidence>
<comment type="function">
    <text evidence="12">Cell wall formation.</text>
</comment>
<comment type="catalytic activity">
    <reaction evidence="12">
        <text>2 D-alanine + ATP = D-alanyl-D-alanine + ADP + phosphate + H(+)</text>
        <dbReference type="Rhea" id="RHEA:11224"/>
        <dbReference type="ChEBI" id="CHEBI:15378"/>
        <dbReference type="ChEBI" id="CHEBI:30616"/>
        <dbReference type="ChEBI" id="CHEBI:43474"/>
        <dbReference type="ChEBI" id="CHEBI:57416"/>
        <dbReference type="ChEBI" id="CHEBI:57822"/>
        <dbReference type="ChEBI" id="CHEBI:456216"/>
        <dbReference type="EC" id="6.3.2.4"/>
    </reaction>
</comment>
<dbReference type="FunFam" id="3.40.50.20:FF:000039">
    <property type="entry name" value="D-alanine--D-alanine ligase"/>
    <property type="match status" value="1"/>
</dbReference>
<reference evidence="18 19" key="2">
    <citation type="submission" date="2014-05" db="EMBL/GenBank/DDBJ databases">
        <title>Genome sequence of Streptococcus gallolyticus.</title>
        <authorList>
            <person name="Del Campo R."/>
        </authorList>
    </citation>
    <scope>NUCLEOTIDE SEQUENCE [LARGE SCALE GENOMIC DNA]</scope>
    <source>
        <strain evidence="18 19">LMG17956</strain>
    </source>
</reference>
<evidence type="ECO:0000313" key="19">
    <source>
        <dbReference type="Proteomes" id="UP000027584"/>
    </source>
</evidence>
<evidence type="ECO:0000256" key="1">
    <source>
        <dbReference type="ARBA" id="ARBA00001936"/>
    </source>
</evidence>
<dbReference type="GO" id="GO:0009252">
    <property type="term" value="P:peptidoglycan biosynthetic process"/>
    <property type="evidence" value="ECO:0007669"/>
    <property type="project" value="UniProtKB-UniRule"/>
</dbReference>
<dbReference type="PROSITE" id="PS00844">
    <property type="entry name" value="DALA_DALA_LIGASE_2"/>
    <property type="match status" value="1"/>
</dbReference>
<dbReference type="PROSITE" id="PS00843">
    <property type="entry name" value="DALA_DALA_LIGASE_1"/>
    <property type="match status" value="1"/>
</dbReference>
<dbReference type="InterPro" id="IPR058165">
    <property type="entry name" value="VanA-like"/>
</dbReference>
<evidence type="ECO:0000256" key="7">
    <source>
        <dbReference type="ARBA" id="ARBA00022842"/>
    </source>
</evidence>
<comment type="similarity">
    <text evidence="2 12">Belongs to the D-alanine--D-alanine ligase family.</text>
</comment>
<dbReference type="GO" id="GO:0071555">
    <property type="term" value="P:cell wall organization"/>
    <property type="evidence" value="ECO:0007669"/>
    <property type="project" value="UniProtKB-KW"/>
</dbReference>